<dbReference type="GO" id="GO:0000795">
    <property type="term" value="C:synaptonemal complex"/>
    <property type="evidence" value="ECO:0007669"/>
    <property type="project" value="InterPro"/>
</dbReference>
<evidence type="ECO:0000313" key="6">
    <source>
        <dbReference type="EMBL" id="PVI08527.1"/>
    </source>
</evidence>
<feature type="region of interest" description="Disordered" evidence="4">
    <location>
        <begin position="319"/>
        <end position="342"/>
    </location>
</feature>
<dbReference type="InterPro" id="IPR001841">
    <property type="entry name" value="Znf_RING"/>
</dbReference>
<feature type="region of interest" description="Disordered" evidence="4">
    <location>
        <begin position="212"/>
        <end position="253"/>
    </location>
</feature>
<evidence type="ECO:0000313" key="7">
    <source>
        <dbReference type="Proteomes" id="UP000244855"/>
    </source>
</evidence>
<sequence>MDYTLRCNQLKCRVELRDRAIVTTCSHVFCIQCADTTGFSRADNATRVCLACSTLLANQDDVVVADLNPSEEYKTCILSGLSPAAIMDCASRGLSFFSYQTSQEILYQDHLARSLTDKYSTLSQQMDQLVHDANTQIKILQDKIQSTERSDLEKKNHELGEAFREKSVNQQKIQKMYQQLKAQVMATQVVDAAGDEADLAIYSTRGDRFIDKIPGTQSGASNLPHFGTTRRKDTSKHYHSGGSGSSGSNEMQRAEFGLGPQFGSQMQNRNLAGVVNNRSSGPLGTPSQSQTHRSRLPVLGGGQRPLSNVEIRPEYQASPLARQPFGSNIDPRGTVSQGFENKFRRPKGVVNVGPIRR</sequence>
<dbReference type="Pfam" id="PF14634">
    <property type="entry name" value="zf-RING_5"/>
    <property type="match status" value="1"/>
</dbReference>
<dbReference type="Proteomes" id="UP000244855">
    <property type="component" value="Unassembled WGS sequence"/>
</dbReference>
<evidence type="ECO:0000256" key="1">
    <source>
        <dbReference type="ARBA" id="ARBA00022723"/>
    </source>
</evidence>
<feature type="compositionally biased region" description="Polar residues" evidence="4">
    <location>
        <begin position="275"/>
        <end position="291"/>
    </location>
</feature>
<dbReference type="PANTHER" id="PTHR14305:SF0">
    <property type="entry name" value="E3 UBIQUITIN-PROTEIN LIGASE CCNB1IP1"/>
    <property type="match status" value="1"/>
</dbReference>
<evidence type="ECO:0000256" key="4">
    <source>
        <dbReference type="SAM" id="MobiDB-lite"/>
    </source>
</evidence>
<dbReference type="InterPro" id="IPR017907">
    <property type="entry name" value="Znf_RING_CS"/>
</dbReference>
<dbReference type="PROSITE" id="PS00518">
    <property type="entry name" value="ZF_RING_1"/>
    <property type="match status" value="1"/>
</dbReference>
<dbReference type="GO" id="GO:0061630">
    <property type="term" value="F:ubiquitin protein ligase activity"/>
    <property type="evidence" value="ECO:0007669"/>
    <property type="project" value="InterPro"/>
</dbReference>
<reference evidence="6 7" key="1">
    <citation type="journal article" date="2018" name="Sci. Rep.">
        <title>Comparative genomics provides insights into the lifestyle and reveals functional heterogeneity of dark septate endophytic fungi.</title>
        <authorList>
            <person name="Knapp D.G."/>
            <person name="Nemeth J.B."/>
            <person name="Barry K."/>
            <person name="Hainaut M."/>
            <person name="Henrissat B."/>
            <person name="Johnson J."/>
            <person name="Kuo A."/>
            <person name="Lim J.H.P."/>
            <person name="Lipzen A."/>
            <person name="Nolan M."/>
            <person name="Ohm R.A."/>
            <person name="Tamas L."/>
            <person name="Grigoriev I.V."/>
            <person name="Spatafora J.W."/>
            <person name="Nagy L.G."/>
            <person name="Kovacs G.M."/>
        </authorList>
    </citation>
    <scope>NUCLEOTIDE SEQUENCE [LARGE SCALE GENOMIC DNA]</scope>
    <source>
        <strain evidence="6 7">DSE2036</strain>
    </source>
</reference>
<dbReference type="OrthoDB" id="441210at2759"/>
<dbReference type="InterPro" id="IPR042448">
    <property type="entry name" value="CCNB1IP1"/>
</dbReference>
<dbReference type="EMBL" id="KZ805300">
    <property type="protein sequence ID" value="PVI08527.1"/>
    <property type="molecule type" value="Genomic_DNA"/>
</dbReference>
<evidence type="ECO:0000256" key="2">
    <source>
        <dbReference type="ARBA" id="ARBA00022771"/>
    </source>
</evidence>
<organism evidence="6 7">
    <name type="scientific">Periconia macrospinosa</name>
    <dbReference type="NCBI Taxonomy" id="97972"/>
    <lineage>
        <taxon>Eukaryota</taxon>
        <taxon>Fungi</taxon>
        <taxon>Dikarya</taxon>
        <taxon>Ascomycota</taxon>
        <taxon>Pezizomycotina</taxon>
        <taxon>Dothideomycetes</taxon>
        <taxon>Pleosporomycetidae</taxon>
        <taxon>Pleosporales</taxon>
        <taxon>Massarineae</taxon>
        <taxon>Periconiaceae</taxon>
        <taxon>Periconia</taxon>
    </lineage>
</organism>
<dbReference type="GO" id="GO:0007131">
    <property type="term" value="P:reciprocal meiotic recombination"/>
    <property type="evidence" value="ECO:0007669"/>
    <property type="project" value="InterPro"/>
</dbReference>
<protein>
    <recommendedName>
        <fullName evidence="5">RING-type domain-containing protein</fullName>
    </recommendedName>
</protein>
<proteinExistence type="predicted"/>
<accession>A0A2V1ED97</accession>
<evidence type="ECO:0000256" key="3">
    <source>
        <dbReference type="ARBA" id="ARBA00022833"/>
    </source>
</evidence>
<dbReference type="GO" id="GO:0008270">
    <property type="term" value="F:zinc ion binding"/>
    <property type="evidence" value="ECO:0007669"/>
    <property type="project" value="UniProtKB-KW"/>
</dbReference>
<keyword evidence="3" id="KW-0862">Zinc</keyword>
<dbReference type="AlphaFoldDB" id="A0A2V1ED97"/>
<dbReference type="STRING" id="97972.A0A2V1ED97"/>
<keyword evidence="7" id="KW-1185">Reference proteome</keyword>
<feature type="region of interest" description="Disordered" evidence="4">
    <location>
        <begin position="275"/>
        <end position="306"/>
    </location>
</feature>
<keyword evidence="2" id="KW-0863">Zinc-finger</keyword>
<keyword evidence="1" id="KW-0479">Metal-binding</keyword>
<evidence type="ECO:0000259" key="5">
    <source>
        <dbReference type="Pfam" id="PF14634"/>
    </source>
</evidence>
<feature type="domain" description="RING-type" evidence="5">
    <location>
        <begin position="6"/>
        <end position="53"/>
    </location>
</feature>
<name>A0A2V1ED97_9PLEO</name>
<dbReference type="PANTHER" id="PTHR14305">
    <property type="entry name" value="E3 UBIQUITIN-PROTEIN LIGASE CCNB1IP1"/>
    <property type="match status" value="1"/>
</dbReference>
<gene>
    <name evidence="6" type="ORF">DM02DRAFT_578660</name>
</gene>